<dbReference type="GO" id="GO:0016810">
    <property type="term" value="F:hydrolase activity, acting on carbon-nitrogen (but not peptide) bonds"/>
    <property type="evidence" value="ECO:0007669"/>
    <property type="project" value="InterPro"/>
</dbReference>
<dbReference type="PANTHER" id="PTHR43135">
    <property type="entry name" value="ALPHA-D-RIBOSE 1-METHYLPHOSPHONATE 5-TRIPHOSPHATE DIPHOSPHATASE"/>
    <property type="match status" value="1"/>
</dbReference>
<evidence type="ECO:0000259" key="1">
    <source>
        <dbReference type="Pfam" id="PF01979"/>
    </source>
</evidence>
<dbReference type="InterPro" id="IPR051781">
    <property type="entry name" value="Metallo-dep_Hydrolase"/>
</dbReference>
<dbReference type="Gene3D" id="3.20.20.140">
    <property type="entry name" value="Metal-dependent hydrolases"/>
    <property type="match status" value="1"/>
</dbReference>
<proteinExistence type="predicted"/>
<protein>
    <submittedName>
        <fullName evidence="2">Amidohydrolase-like protein</fullName>
    </submittedName>
</protein>
<dbReference type="EMBL" id="MU404350">
    <property type="protein sequence ID" value="KAI1618804.1"/>
    <property type="molecule type" value="Genomic_DNA"/>
</dbReference>
<dbReference type="SUPFAM" id="SSF51338">
    <property type="entry name" value="Composite domain of metallo-dependent hydrolases"/>
    <property type="match status" value="1"/>
</dbReference>
<dbReference type="AlphaFoldDB" id="A0AAN6IKR4"/>
<feature type="domain" description="Amidohydrolase-related" evidence="1">
    <location>
        <begin position="63"/>
        <end position="404"/>
    </location>
</feature>
<dbReference type="SUPFAM" id="SSF51556">
    <property type="entry name" value="Metallo-dependent hydrolases"/>
    <property type="match status" value="1"/>
</dbReference>
<dbReference type="InterPro" id="IPR011059">
    <property type="entry name" value="Metal-dep_hydrolase_composite"/>
</dbReference>
<reference evidence="2" key="1">
    <citation type="journal article" date="2022" name="bioRxiv">
        <title>Deciphering the potential niche of two novel black yeast fungi from a biological soil crust based on their genomes, phenotypes, and melanin regulation.</title>
        <authorList>
            <consortium name="DOE Joint Genome Institute"/>
            <person name="Carr E.C."/>
            <person name="Barton Q."/>
            <person name="Grambo S."/>
            <person name="Sullivan M."/>
            <person name="Renfro C.M."/>
            <person name="Kuo A."/>
            <person name="Pangilinan J."/>
            <person name="Lipzen A."/>
            <person name="Keymanesh K."/>
            <person name="Savage E."/>
            <person name="Barry K."/>
            <person name="Grigoriev I.V."/>
            <person name="Riekhof W.R."/>
            <person name="Harris S.S."/>
        </authorList>
    </citation>
    <scope>NUCLEOTIDE SEQUENCE</scope>
    <source>
        <strain evidence="2">JF 03-4F</strain>
    </source>
</reference>
<keyword evidence="3" id="KW-1185">Reference proteome</keyword>
<accession>A0AAN6IKR4</accession>
<comment type="caution">
    <text evidence="2">The sequence shown here is derived from an EMBL/GenBank/DDBJ whole genome shotgun (WGS) entry which is preliminary data.</text>
</comment>
<gene>
    <name evidence="2" type="ORF">EDD36DRAFT_427249</name>
</gene>
<dbReference type="InterPro" id="IPR006680">
    <property type="entry name" value="Amidohydro-rel"/>
</dbReference>
<evidence type="ECO:0000313" key="3">
    <source>
        <dbReference type="Proteomes" id="UP001203852"/>
    </source>
</evidence>
<organism evidence="2 3">
    <name type="scientific">Exophiala viscosa</name>
    <dbReference type="NCBI Taxonomy" id="2486360"/>
    <lineage>
        <taxon>Eukaryota</taxon>
        <taxon>Fungi</taxon>
        <taxon>Dikarya</taxon>
        <taxon>Ascomycota</taxon>
        <taxon>Pezizomycotina</taxon>
        <taxon>Eurotiomycetes</taxon>
        <taxon>Chaetothyriomycetidae</taxon>
        <taxon>Chaetothyriales</taxon>
        <taxon>Herpotrichiellaceae</taxon>
        <taxon>Exophiala</taxon>
    </lineage>
</organism>
<dbReference type="CDD" id="cd01299">
    <property type="entry name" value="Met_dep_hydrolase_A"/>
    <property type="match status" value="1"/>
</dbReference>
<evidence type="ECO:0000313" key="2">
    <source>
        <dbReference type="EMBL" id="KAI1618804.1"/>
    </source>
</evidence>
<dbReference type="Gene3D" id="2.30.40.10">
    <property type="entry name" value="Urease, subunit C, domain 1"/>
    <property type="match status" value="1"/>
</dbReference>
<dbReference type="InterPro" id="IPR057744">
    <property type="entry name" value="OTAase-like"/>
</dbReference>
<dbReference type="InterPro" id="IPR032466">
    <property type="entry name" value="Metal_Hydrolase"/>
</dbReference>
<dbReference type="Proteomes" id="UP001203852">
    <property type="component" value="Unassembled WGS sequence"/>
</dbReference>
<dbReference type="Pfam" id="PF01979">
    <property type="entry name" value="Amidohydro_1"/>
    <property type="match status" value="1"/>
</dbReference>
<sequence length="436" mass="47243">MELPIPSSADEYVLSGARLVNTLDGHITNHASIHIKDGYITSIVEGDNHTESGLPVIDLKGKYVLPGLIDCHVHLAAVPGRHGIAESLMLSPSTSLLHQPLLCQAMLDRGFTSVRDCAGATADLKQAIEEGVHAGPRLFIAGKALSQTGGHGDFRKRHEEMSGFCGCGSGSNSMIRIVDGVPDCLKYAREELRRGADFIKIMSGGGVISPSDRIDQVQFSDEEIKAIVTVATNARTYVTSHAYTPEAIQQAISQGVRSIEHGNLLDDETAQLMVRSGVFLTPTLSAYDTLARPKYSKLLPQYAVDKNQEVLDKGFQAIKIASDAGVTLCFGSDLLGPMHEAQTLEFVLRSRVQKPLPILQSATVNAARLIQQEKSLGHIAVGFLADMLILNSNPLEDITILAEPDHHLLATIQGGRVVSSRWSRLQVKQHRLTQIE</sequence>
<dbReference type="PANTHER" id="PTHR43135:SF3">
    <property type="entry name" value="ALPHA-D-RIBOSE 1-METHYLPHOSPHONATE 5-TRIPHOSPHATE DIPHOSPHATASE"/>
    <property type="match status" value="1"/>
</dbReference>
<name>A0AAN6IKR4_9EURO</name>